<accession>A0AAW1RWC1</accession>
<feature type="compositionally biased region" description="Low complexity" evidence="3">
    <location>
        <begin position="506"/>
        <end position="515"/>
    </location>
</feature>
<feature type="compositionally biased region" description="Basic residues" evidence="3">
    <location>
        <begin position="820"/>
        <end position="829"/>
    </location>
</feature>
<dbReference type="PANTHER" id="PTHR12634">
    <property type="entry name" value="SIT4 YEAST -ASSOCIATING PROTEIN-RELATED"/>
    <property type="match status" value="1"/>
</dbReference>
<dbReference type="InterPro" id="IPR007587">
    <property type="entry name" value="SAPS"/>
</dbReference>
<feature type="region of interest" description="Disordered" evidence="3">
    <location>
        <begin position="935"/>
        <end position="977"/>
    </location>
</feature>
<gene>
    <name evidence="4" type="ORF">WJX74_008136</name>
</gene>
<feature type="compositionally biased region" description="Acidic residues" evidence="3">
    <location>
        <begin position="547"/>
        <end position="561"/>
    </location>
</feature>
<comment type="similarity">
    <text evidence="1">Belongs to the SAPS family.</text>
</comment>
<sequence>MYWRVASFQHASPLESLLDKEVVTVEELLDEDDLIQETRALNPKLISFLSQPSNLEALLLCIVKLPEQAADEKRRSKYPYAACEVLCCEVEGILGPLAADPDLLTILFSLLQAPPPLNATLAGYFARVLASLLSKQPAPLHAFMQDRADLMEAMVLHLGTTSIAETLVRLIGADETPSGGLASSQQLLWLERTDIMSNLLLRLAEDTEGEQEANTRENAAEVLAAVARSRGSPLTAQLAAPDFLEQLLQHAFGAQQGSTLVQAFSVYRALLERRRHLEAAMRGTSGSAEVIPATDLDFQLEDGAIACLCPHVPALCSLLQEPGNPAIQETPYGVLKHPLGSGRLSIIGLLSELLRTADPKAEQAILHSGLLRVLLKLVLDYPFNAILHHQVASLMDCIATSSSEPLVSHMFEECQLLQWMTGAKIEIMPDPHPYDTRAKLRQPLRAGYIGQIINLANRLLALSIERELISSFLNGNDAWETWVRDVLEPTNKLQSPTAWQCGVPNRGGNNRSSSSDGDEIITEAEMNMGDGFGDSPFQQAAHRYPSFDDDDDDAEEDEDSDAIEAMWDPTKPQSLHVGTALAAAGMGASDMEAAQHEARAEASTLSTSPPDSWETLDAGDGLYEAAVALPAGPPRAPGEDGTVRCEGLREPHRVSGPEEASDGLTDVARIAQEVAVQLESWEWDPASRESEAVVMQGGPASPVAIAEASHRAPTLESASHGAMRSSLDDDISVMTDDGEVGGPPRSPKRRSGSRSPISPFQGNSPSSRSPNSPASPNGLSPHSSDSDDDEDSLGAAVLETSLGSLSKRQPSGKEGGLTSRRSKPPHKRSAAGYEAPVFVEDHIPAAPPSGAGDHIRSSSPPPAASEEQQTSSEEDASIAAQAGAESSKGAWLRGMVAGVTGMSERTKEALVPSIKNGRALLKSLGGMQISGIVPNEAPARESSPTPEPQPQHMGSSNARAQSDEQPKAPPSNFNSFQYWRTPLPVEVVNELA</sequence>
<dbReference type="InterPro" id="IPR016024">
    <property type="entry name" value="ARM-type_fold"/>
</dbReference>
<feature type="compositionally biased region" description="Low complexity" evidence="3">
    <location>
        <begin position="753"/>
        <end position="783"/>
    </location>
</feature>
<feature type="region of interest" description="Disordered" evidence="3">
    <location>
        <begin position="593"/>
        <end position="612"/>
    </location>
</feature>
<dbReference type="SUPFAM" id="SSF48371">
    <property type="entry name" value="ARM repeat"/>
    <property type="match status" value="1"/>
</dbReference>
<dbReference type="GO" id="GO:0019888">
    <property type="term" value="F:protein phosphatase regulator activity"/>
    <property type="evidence" value="ECO:0007669"/>
    <property type="project" value="TreeGrafter"/>
</dbReference>
<name>A0AAW1RWC1_9CHLO</name>
<evidence type="ECO:0000313" key="4">
    <source>
        <dbReference type="EMBL" id="KAK9837937.1"/>
    </source>
</evidence>
<evidence type="ECO:0000256" key="3">
    <source>
        <dbReference type="SAM" id="MobiDB-lite"/>
    </source>
</evidence>
<dbReference type="GO" id="GO:0019903">
    <property type="term" value="F:protein phosphatase binding"/>
    <property type="evidence" value="ECO:0007669"/>
    <property type="project" value="InterPro"/>
</dbReference>
<dbReference type="PANTHER" id="PTHR12634:SF8">
    <property type="entry name" value="FIERY MOUNTAIN, ISOFORM D"/>
    <property type="match status" value="1"/>
</dbReference>
<feature type="region of interest" description="Disordered" evidence="3">
    <location>
        <begin position="495"/>
        <end position="561"/>
    </location>
</feature>
<protein>
    <submittedName>
        <fullName evidence="4">Uncharacterized protein</fullName>
    </submittedName>
</protein>
<evidence type="ECO:0000313" key="5">
    <source>
        <dbReference type="Proteomes" id="UP001438707"/>
    </source>
</evidence>
<keyword evidence="5" id="KW-1185">Reference proteome</keyword>
<evidence type="ECO:0000256" key="1">
    <source>
        <dbReference type="ARBA" id="ARBA00006180"/>
    </source>
</evidence>
<organism evidence="4 5">
    <name type="scientific">Apatococcus lobatus</name>
    <dbReference type="NCBI Taxonomy" id="904363"/>
    <lineage>
        <taxon>Eukaryota</taxon>
        <taxon>Viridiplantae</taxon>
        <taxon>Chlorophyta</taxon>
        <taxon>core chlorophytes</taxon>
        <taxon>Trebouxiophyceae</taxon>
        <taxon>Chlorellales</taxon>
        <taxon>Chlorellaceae</taxon>
        <taxon>Apatococcus</taxon>
    </lineage>
</organism>
<dbReference type="Proteomes" id="UP001438707">
    <property type="component" value="Unassembled WGS sequence"/>
</dbReference>
<dbReference type="AlphaFoldDB" id="A0AAW1RWC1"/>
<reference evidence="4 5" key="1">
    <citation type="journal article" date="2024" name="Nat. Commun.">
        <title>Phylogenomics reveals the evolutionary origins of lichenization in chlorophyte algae.</title>
        <authorList>
            <person name="Puginier C."/>
            <person name="Libourel C."/>
            <person name="Otte J."/>
            <person name="Skaloud P."/>
            <person name="Haon M."/>
            <person name="Grisel S."/>
            <person name="Petersen M."/>
            <person name="Berrin J.G."/>
            <person name="Delaux P.M."/>
            <person name="Dal Grande F."/>
            <person name="Keller J."/>
        </authorList>
    </citation>
    <scope>NUCLEOTIDE SEQUENCE [LARGE SCALE GENOMIC DNA]</scope>
    <source>
        <strain evidence="4 5">SAG 2145</strain>
    </source>
</reference>
<proteinExistence type="inferred from homology"/>
<comment type="caution">
    <text evidence="4">The sequence shown here is derived from an EMBL/GenBank/DDBJ whole genome shotgun (WGS) entry which is preliminary data.</text>
</comment>
<dbReference type="Pfam" id="PF04499">
    <property type="entry name" value="SAPS"/>
    <property type="match status" value="1"/>
</dbReference>
<keyword evidence="2" id="KW-0131">Cell cycle</keyword>
<evidence type="ECO:0000256" key="2">
    <source>
        <dbReference type="ARBA" id="ARBA00023306"/>
    </source>
</evidence>
<feature type="region of interest" description="Disordered" evidence="3">
    <location>
        <begin position="732"/>
        <end position="891"/>
    </location>
</feature>
<dbReference type="EMBL" id="JALJOS010000006">
    <property type="protein sequence ID" value="KAK9837937.1"/>
    <property type="molecule type" value="Genomic_DNA"/>
</dbReference>